<evidence type="ECO:0000313" key="3">
    <source>
        <dbReference type="Proteomes" id="UP000032545"/>
    </source>
</evidence>
<keyword evidence="1" id="KW-0472">Membrane</keyword>
<keyword evidence="1" id="KW-1133">Transmembrane helix</keyword>
<evidence type="ECO:0000256" key="1">
    <source>
        <dbReference type="SAM" id="Phobius"/>
    </source>
</evidence>
<dbReference type="EMBL" id="JYFN01000055">
    <property type="protein sequence ID" value="KJE20628.1"/>
    <property type="molecule type" value="Genomic_DNA"/>
</dbReference>
<organism evidence="2 3">
    <name type="scientific">Frankia torreyi</name>
    <dbReference type="NCBI Taxonomy" id="1856"/>
    <lineage>
        <taxon>Bacteria</taxon>
        <taxon>Bacillati</taxon>
        <taxon>Actinomycetota</taxon>
        <taxon>Actinomycetes</taxon>
        <taxon>Frankiales</taxon>
        <taxon>Frankiaceae</taxon>
        <taxon>Frankia</taxon>
    </lineage>
</organism>
<gene>
    <name evidence="2" type="ORF">FF36_05054</name>
</gene>
<proteinExistence type="predicted"/>
<dbReference type="Proteomes" id="UP000032545">
    <property type="component" value="Unassembled WGS sequence"/>
</dbReference>
<reference evidence="2 3" key="2">
    <citation type="journal article" date="2016" name="Genome Announc.">
        <title>Permanent Draft Genome Sequences for Two Variants of Frankia sp. Strain CpI1, the First Frankia Strain Isolated from Root Nodules of Comptonia peregrina.</title>
        <authorList>
            <person name="Oshone R."/>
            <person name="Hurst S.G.IV."/>
            <person name="Abebe-Akele F."/>
            <person name="Simpson S."/>
            <person name="Morris K."/>
            <person name="Thomas W.K."/>
            <person name="Tisa L.S."/>
        </authorList>
    </citation>
    <scope>NUCLEOTIDE SEQUENCE [LARGE SCALE GENOMIC DNA]</scope>
    <source>
        <strain evidence="3">CpI1-S</strain>
    </source>
</reference>
<comment type="caution">
    <text evidence="2">The sequence shown here is derived from an EMBL/GenBank/DDBJ whole genome shotgun (WGS) entry which is preliminary data.</text>
</comment>
<reference evidence="3" key="1">
    <citation type="submission" date="2015-02" db="EMBL/GenBank/DDBJ databases">
        <title>Draft Genome of Frankia sp. CpI1-S.</title>
        <authorList>
            <person name="Oshone R.T."/>
            <person name="Ngom M."/>
            <person name="Ghodhbane-Gtari F."/>
            <person name="Gtari M."/>
            <person name="Morris K."/>
            <person name="Thomas K."/>
            <person name="Sen A."/>
            <person name="Tisa L.S."/>
        </authorList>
    </citation>
    <scope>NUCLEOTIDE SEQUENCE [LARGE SCALE GENOMIC DNA]</scope>
    <source>
        <strain evidence="3">CpI1-S</strain>
    </source>
</reference>
<protein>
    <submittedName>
        <fullName evidence="2">Uncharacterized protein</fullName>
    </submittedName>
</protein>
<keyword evidence="3" id="KW-1185">Reference proteome</keyword>
<name>A0A0D8B8K8_9ACTN</name>
<dbReference type="AlphaFoldDB" id="A0A0D8B8K8"/>
<accession>A0A0D8B8K8</accession>
<evidence type="ECO:0000313" key="2">
    <source>
        <dbReference type="EMBL" id="KJE20628.1"/>
    </source>
</evidence>
<keyword evidence="1" id="KW-0812">Transmembrane</keyword>
<sequence>MIQSLADAASDEHSWSIDGMVWTFGSLIVSLLFVAVIAWYAVARSRMKVALSKESNYRELADGATDAQYQTSAKLTDIGKQLAEMSGRLTSLERILREVE</sequence>
<feature type="transmembrane region" description="Helical" evidence="1">
    <location>
        <begin position="20"/>
        <end position="43"/>
    </location>
</feature>